<evidence type="ECO:0000313" key="3">
    <source>
        <dbReference type="Proteomes" id="UP000270487"/>
    </source>
</evidence>
<proteinExistence type="predicted"/>
<accession>A0A3S4WU23</accession>
<dbReference type="Proteomes" id="UP000270487">
    <property type="component" value="Chromosome"/>
</dbReference>
<dbReference type="AlphaFoldDB" id="A0A3S4WU23"/>
<dbReference type="EMBL" id="LR134492">
    <property type="protein sequence ID" value="VEI73699.1"/>
    <property type="molecule type" value="Genomic_DNA"/>
</dbReference>
<reference evidence="2 3" key="1">
    <citation type="submission" date="2018-12" db="EMBL/GenBank/DDBJ databases">
        <authorList>
            <consortium name="Pathogen Informatics"/>
        </authorList>
    </citation>
    <scope>NUCLEOTIDE SEQUENCE [LARGE SCALE GENOMIC DNA]</scope>
    <source>
        <strain evidence="2 3">NCTC13193</strain>
    </source>
</reference>
<gene>
    <name evidence="2" type="ORF">NCTC13193_04296</name>
</gene>
<name>A0A3S4WU23_SERFO</name>
<organism evidence="2 3">
    <name type="scientific">Serratia fonticola</name>
    <dbReference type="NCBI Taxonomy" id="47917"/>
    <lineage>
        <taxon>Bacteria</taxon>
        <taxon>Pseudomonadati</taxon>
        <taxon>Pseudomonadota</taxon>
        <taxon>Gammaproteobacteria</taxon>
        <taxon>Enterobacterales</taxon>
        <taxon>Yersiniaceae</taxon>
        <taxon>Serratia</taxon>
    </lineage>
</organism>
<feature type="transmembrane region" description="Helical" evidence="1">
    <location>
        <begin position="9"/>
        <end position="34"/>
    </location>
</feature>
<evidence type="ECO:0000256" key="1">
    <source>
        <dbReference type="SAM" id="Phobius"/>
    </source>
</evidence>
<feature type="transmembrane region" description="Helical" evidence="1">
    <location>
        <begin position="46"/>
        <end position="63"/>
    </location>
</feature>
<keyword evidence="1" id="KW-1133">Transmembrane helix</keyword>
<keyword evidence="1" id="KW-0472">Membrane</keyword>
<keyword evidence="1" id="KW-0812">Transmembrane</keyword>
<sequence length="100" mass="11718">MTDDESLKYYILVVAELCGGNMIFLSPVFFVMMFGSYFFSENVNQAVFYLISFILFISIYIWINSRGMKLGLLLTAKLVRLRLLMFLYRVSPPKVEYNDK</sequence>
<evidence type="ECO:0000313" key="2">
    <source>
        <dbReference type="EMBL" id="VEI73699.1"/>
    </source>
</evidence>
<protein>
    <submittedName>
        <fullName evidence="2">Uncharacterized protein</fullName>
    </submittedName>
</protein>